<dbReference type="InterPro" id="IPR050278">
    <property type="entry name" value="Serine_Prot_S9B/DPPIV"/>
</dbReference>
<keyword evidence="6" id="KW-1185">Reference proteome</keyword>
<feature type="compositionally biased region" description="Polar residues" evidence="1">
    <location>
        <begin position="368"/>
        <end position="384"/>
    </location>
</feature>
<keyword evidence="2" id="KW-0732">Signal</keyword>
<dbReference type="Gene3D" id="3.40.50.1820">
    <property type="entry name" value="alpha/beta hydrolase"/>
    <property type="match status" value="1"/>
</dbReference>
<proteinExistence type="predicted"/>
<dbReference type="EMBL" id="CP027231">
    <property type="protein sequence ID" value="AVM53052.1"/>
    <property type="molecule type" value="Genomic_DNA"/>
</dbReference>
<dbReference type="Pfam" id="PF00930">
    <property type="entry name" value="DPPIV_N"/>
    <property type="match status" value="1"/>
</dbReference>
<sequence>MNKKIITRGTLALLFALSAPHATHTMAQEPTAEALKRPTLEDLIPGGETYRYVENLYGLQWWGDVCIKPDIDELKAIDPQSGKETLLVTREAVNRALKEAGLKELSHFYSVRLPWPGKEELLLPMPQQFAVYNWRTGQLTRRDDLPKEPAANYDLSTESLHLAYTVENNLYVDGRRITDEPLGVVCGQSVHRNEFGISKGTFWSPAGDLLAFYRMDERMVTEYPLVDITARVGELNAIRYPMAGMTSHRVQVGIYNPATHQTVYLNTGDPTDRYFTNLSWAPDGKSLFLIELNRDQNRSKLCRYDAQTGTLLQVLLEERHPKYVEPQHPLLFLPWDDTKFIYRSQRDGYNHLYLFDLGKLSAQPRSLTLESGEQTPSPLTTAGNGKSPKGAAGLQLTSGDWLVQDVLGFNAKQKEVIFTATKESPLQSNIYKVNASNGRITRLDNGQGVHRPRLSASGSYLIDSYSTPDVPRRIDLTATRNGQRLVHLLTAASPYKDFDMPSIETGTLKAADGTTDLYYRIVKPADFDPNRKYPAIVYVYGGSHAQIVTNGWMNDARGWDLYMANKGYIMFSLDNRGSSNRGLAFENVTFRQLGIEEGKDQVKGVEFLKSLPYVDGDRIGVHGWSFGGHMTTALMLRYPEIFKVGVAGGPVIDWSYYEVMYGERYMDTPQTNPEGYEATNLKNLAGNLKGHLLLIHDDHDDTCVPQHSLSFIKACVDARTYPDLFVYPGHKHNVLGRDRVHLHEKITRYFEDYL</sequence>
<evidence type="ECO:0000256" key="2">
    <source>
        <dbReference type="SAM" id="SignalP"/>
    </source>
</evidence>
<dbReference type="Gene3D" id="2.140.10.30">
    <property type="entry name" value="Dipeptidylpeptidase IV, N-terminal domain"/>
    <property type="match status" value="1"/>
</dbReference>
<dbReference type="InterPro" id="IPR002469">
    <property type="entry name" value="Peptidase_S9B_N"/>
</dbReference>
<evidence type="ECO:0000259" key="4">
    <source>
        <dbReference type="Pfam" id="PF00930"/>
    </source>
</evidence>
<dbReference type="InterPro" id="IPR001375">
    <property type="entry name" value="Peptidase_S9_cat"/>
</dbReference>
<organism evidence="5 6">
    <name type="scientific">Bacteroides zoogleoformans</name>
    <dbReference type="NCBI Taxonomy" id="28119"/>
    <lineage>
        <taxon>Bacteria</taxon>
        <taxon>Pseudomonadati</taxon>
        <taxon>Bacteroidota</taxon>
        <taxon>Bacteroidia</taxon>
        <taxon>Bacteroidales</taxon>
        <taxon>Bacteroidaceae</taxon>
        <taxon>Bacteroides</taxon>
    </lineage>
</organism>
<dbReference type="RefSeq" id="WP_106041350.1">
    <property type="nucleotide sequence ID" value="NZ_CP027231.1"/>
</dbReference>
<evidence type="ECO:0000259" key="3">
    <source>
        <dbReference type="Pfam" id="PF00326"/>
    </source>
</evidence>
<dbReference type="InterPro" id="IPR029058">
    <property type="entry name" value="AB_hydrolase_fold"/>
</dbReference>
<feature type="region of interest" description="Disordered" evidence="1">
    <location>
        <begin position="368"/>
        <end position="391"/>
    </location>
</feature>
<protein>
    <submittedName>
        <fullName evidence="5">S9 family peptidase</fullName>
    </submittedName>
</protein>
<dbReference type="PANTHER" id="PTHR11731:SF193">
    <property type="entry name" value="DIPEPTIDYL PEPTIDASE 9"/>
    <property type="match status" value="1"/>
</dbReference>
<reference evidence="5 6" key="1">
    <citation type="submission" date="2018-02" db="EMBL/GenBank/DDBJ databases">
        <authorList>
            <person name="Holder M.E."/>
            <person name="Ajami N.J."/>
            <person name="Petrosino J.F."/>
        </authorList>
    </citation>
    <scope>NUCLEOTIDE SEQUENCE [LARGE SCALE GENOMIC DNA]</scope>
    <source>
        <strain evidence="5 6">ATCC 33285</strain>
    </source>
</reference>
<evidence type="ECO:0000256" key="1">
    <source>
        <dbReference type="SAM" id="MobiDB-lite"/>
    </source>
</evidence>
<feature type="domain" description="Peptidase S9 prolyl oligopeptidase catalytic" evidence="3">
    <location>
        <begin position="562"/>
        <end position="754"/>
    </location>
</feature>
<dbReference type="Pfam" id="PF00326">
    <property type="entry name" value="Peptidase_S9"/>
    <property type="match status" value="1"/>
</dbReference>
<gene>
    <name evidence="5" type="ORF">C4H11_09000</name>
</gene>
<dbReference type="SUPFAM" id="SSF53474">
    <property type="entry name" value="alpha/beta-Hydrolases"/>
    <property type="match status" value="1"/>
</dbReference>
<feature type="signal peptide" evidence="2">
    <location>
        <begin position="1"/>
        <end position="27"/>
    </location>
</feature>
<evidence type="ECO:0000313" key="5">
    <source>
        <dbReference type="EMBL" id="AVM53052.1"/>
    </source>
</evidence>
<dbReference type="SUPFAM" id="SSF82171">
    <property type="entry name" value="DPP6 N-terminal domain-like"/>
    <property type="match status" value="1"/>
</dbReference>
<feature type="domain" description="Dipeptidylpeptidase IV N-terminal" evidence="4">
    <location>
        <begin position="126"/>
        <end position="471"/>
    </location>
</feature>
<feature type="chain" id="PRO_5047046482" evidence="2">
    <location>
        <begin position="28"/>
        <end position="754"/>
    </location>
</feature>
<dbReference type="Proteomes" id="UP000238304">
    <property type="component" value="Chromosome"/>
</dbReference>
<evidence type="ECO:0000313" key="6">
    <source>
        <dbReference type="Proteomes" id="UP000238304"/>
    </source>
</evidence>
<accession>A0ABN5IJT6</accession>
<dbReference type="PANTHER" id="PTHR11731">
    <property type="entry name" value="PROTEASE FAMILY S9B,C DIPEPTIDYL-PEPTIDASE IV-RELATED"/>
    <property type="match status" value="1"/>
</dbReference>
<name>A0ABN5IJT6_9BACE</name>